<dbReference type="EMBL" id="BSXG01000025">
    <property type="protein sequence ID" value="GME26072.1"/>
    <property type="molecule type" value="Genomic_DNA"/>
</dbReference>
<comment type="caution">
    <text evidence="1">The sequence shown here is derived from an EMBL/GenBank/DDBJ whole genome shotgun (WGS) entry which is preliminary data.</text>
</comment>
<evidence type="ECO:0000313" key="1">
    <source>
        <dbReference type="EMBL" id="GME26072.1"/>
    </source>
</evidence>
<organism evidence="1 2">
    <name type="scientific">Neofusicoccum parvum</name>
    <dbReference type="NCBI Taxonomy" id="310453"/>
    <lineage>
        <taxon>Eukaryota</taxon>
        <taxon>Fungi</taxon>
        <taxon>Dikarya</taxon>
        <taxon>Ascomycota</taxon>
        <taxon>Pezizomycotina</taxon>
        <taxon>Dothideomycetes</taxon>
        <taxon>Dothideomycetes incertae sedis</taxon>
        <taxon>Botryosphaeriales</taxon>
        <taxon>Botryosphaeriaceae</taxon>
        <taxon>Neofusicoccum</taxon>
    </lineage>
</organism>
<sequence>MCASANKCITCADSWPYEGPRPALASQPRGGGSPAKDLDPRDLPLRCAFSARLPARILRAASQTRARQSLPHYNTATDRPPAATARVAVAMFSPAHAAVLSCFSRNILLLSLIVDDRHGDSQHAAWSLYYHLFLDGGCLALLQAQAKKLLEASPSLDRWHQGPYGRLLRLCDSVTLAQVRDVWASYVNAGARPPKAAFERARQAKEAHGRGGNVLTAARSAAPFTLDAASDAPLLFEQYRDRGITAGPDDTANPDLPNPMFSGEMDDLTLHYATDPTLGFHLATACAPLAASSPLNPNLAKAHGPEPAVKAARQQFAAWCSAFRQCSAHFTLRFFVGEALTLCHVLQQKLTAGDESWAQWSRGPYMPDPLILDGDDYRSGQAPLAFNVIDTSNLVDHFGSINLLLACLPT</sequence>
<name>A0ACB5RZX0_9PEZI</name>
<keyword evidence="2" id="KW-1185">Reference proteome</keyword>
<reference evidence="1" key="1">
    <citation type="submission" date="2024-09" db="EMBL/GenBank/DDBJ databases">
        <title>Draft Genome Sequences of Neofusicoccum parvum.</title>
        <authorList>
            <person name="Ashida A."/>
            <person name="Camagna M."/>
            <person name="Tanaka A."/>
            <person name="Takemoto D."/>
        </authorList>
    </citation>
    <scope>NUCLEOTIDE SEQUENCE</scope>
    <source>
        <strain evidence="1">PPO83</strain>
    </source>
</reference>
<accession>A0ACB5RZX0</accession>
<evidence type="ECO:0000313" key="2">
    <source>
        <dbReference type="Proteomes" id="UP001165186"/>
    </source>
</evidence>
<proteinExistence type="predicted"/>
<dbReference type="Proteomes" id="UP001165186">
    <property type="component" value="Unassembled WGS sequence"/>
</dbReference>
<protein>
    <submittedName>
        <fullName evidence="1">Uncharacterized protein</fullName>
    </submittedName>
</protein>
<gene>
    <name evidence="1" type="primary">g8316</name>
    <name evidence="1" type="ORF">NpPPO83_00008316</name>
</gene>